<keyword evidence="7" id="KW-1185">Reference proteome</keyword>
<protein>
    <submittedName>
        <fullName evidence="6">Short-chain dehydrogenase</fullName>
    </submittedName>
</protein>
<evidence type="ECO:0000256" key="3">
    <source>
        <dbReference type="RuleBase" id="RU000363"/>
    </source>
</evidence>
<dbReference type="InterPro" id="IPR036291">
    <property type="entry name" value="NAD(P)-bd_dom_sf"/>
</dbReference>
<dbReference type="SMART" id="SM00822">
    <property type="entry name" value="PKS_KR"/>
    <property type="match status" value="1"/>
</dbReference>
<dbReference type="PRINTS" id="PR00080">
    <property type="entry name" value="SDRFAMILY"/>
</dbReference>
<reference evidence="6 7" key="1">
    <citation type="submission" date="2021-01" db="EMBL/GenBank/DDBJ databases">
        <title>Whole genome shotgun sequence of Verrucosispora qiuiae NBRC 106684.</title>
        <authorList>
            <person name="Komaki H."/>
            <person name="Tamura T."/>
        </authorList>
    </citation>
    <scope>NUCLEOTIDE SEQUENCE [LARGE SCALE GENOMIC DNA]</scope>
    <source>
        <strain evidence="6 7">NBRC 106684</strain>
    </source>
</reference>
<accession>A0ABQ4J4Y3</accession>
<evidence type="ECO:0000313" key="6">
    <source>
        <dbReference type="EMBL" id="GIJ25228.1"/>
    </source>
</evidence>
<feature type="domain" description="Ketoreductase" evidence="5">
    <location>
        <begin position="3"/>
        <end position="177"/>
    </location>
</feature>
<sequence>MAGPVLVTGASGGLGLETALYLAEQGLPVHATVRDDATRQDVLRAAAERNVGLRVLRLDLTDPASIDQAVRTMVEEAGGIYALVNNGGVGLRGCLEDLSDREVRHLFETNVLGTLAVTRAVLPHMRLAGRGRVVTISSVGGRISSFGVGAYCASKFAQEGLGEALALEVAPFGIRSVLIEPGIIKTTRWTTNRGIAAGALDPGSPYREMFDAAEEVADRIVDRSRTRPVDVAKAVHRAITAEYPRMRYVVGRPASVVIRMRRFLPEPIFERVYFGPFLRRLRQARTGAATPPAAGPQTGSAAPPPADPRTGTRGGGA</sequence>
<keyword evidence="2" id="KW-0560">Oxidoreductase</keyword>
<dbReference type="PANTHER" id="PTHR43976:SF16">
    <property type="entry name" value="SHORT-CHAIN DEHYDROGENASE_REDUCTASE FAMILY PROTEIN"/>
    <property type="match status" value="1"/>
</dbReference>
<feature type="region of interest" description="Disordered" evidence="4">
    <location>
        <begin position="285"/>
        <end position="317"/>
    </location>
</feature>
<dbReference type="EMBL" id="BOPC01000004">
    <property type="protein sequence ID" value="GIJ25228.1"/>
    <property type="molecule type" value="Genomic_DNA"/>
</dbReference>
<dbReference type="InterPro" id="IPR002347">
    <property type="entry name" value="SDR_fam"/>
</dbReference>
<dbReference type="Proteomes" id="UP000653076">
    <property type="component" value="Unassembled WGS sequence"/>
</dbReference>
<dbReference type="InterPro" id="IPR051911">
    <property type="entry name" value="SDR_oxidoreductase"/>
</dbReference>
<dbReference type="CDD" id="cd05374">
    <property type="entry name" value="17beta-HSD-like_SDR_c"/>
    <property type="match status" value="1"/>
</dbReference>
<comment type="similarity">
    <text evidence="1 3">Belongs to the short-chain dehydrogenases/reductases (SDR) family.</text>
</comment>
<evidence type="ECO:0000259" key="5">
    <source>
        <dbReference type="SMART" id="SM00822"/>
    </source>
</evidence>
<organism evidence="6 7">
    <name type="scientific">Micromonospora qiuiae</name>
    <dbReference type="NCBI Taxonomy" id="502268"/>
    <lineage>
        <taxon>Bacteria</taxon>
        <taxon>Bacillati</taxon>
        <taxon>Actinomycetota</taxon>
        <taxon>Actinomycetes</taxon>
        <taxon>Micromonosporales</taxon>
        <taxon>Micromonosporaceae</taxon>
        <taxon>Micromonospora</taxon>
    </lineage>
</organism>
<dbReference type="PANTHER" id="PTHR43976">
    <property type="entry name" value="SHORT CHAIN DEHYDROGENASE"/>
    <property type="match status" value="1"/>
</dbReference>
<name>A0ABQ4J4Y3_9ACTN</name>
<dbReference type="Pfam" id="PF00106">
    <property type="entry name" value="adh_short"/>
    <property type="match status" value="1"/>
</dbReference>
<proteinExistence type="inferred from homology"/>
<dbReference type="Gene3D" id="3.40.50.720">
    <property type="entry name" value="NAD(P)-binding Rossmann-like Domain"/>
    <property type="match status" value="1"/>
</dbReference>
<dbReference type="PRINTS" id="PR00081">
    <property type="entry name" value="GDHRDH"/>
</dbReference>
<evidence type="ECO:0000313" key="7">
    <source>
        <dbReference type="Proteomes" id="UP000653076"/>
    </source>
</evidence>
<dbReference type="InterPro" id="IPR057326">
    <property type="entry name" value="KR_dom"/>
</dbReference>
<evidence type="ECO:0000256" key="4">
    <source>
        <dbReference type="SAM" id="MobiDB-lite"/>
    </source>
</evidence>
<comment type="caution">
    <text evidence="6">The sequence shown here is derived from an EMBL/GenBank/DDBJ whole genome shotgun (WGS) entry which is preliminary data.</text>
</comment>
<evidence type="ECO:0000256" key="2">
    <source>
        <dbReference type="ARBA" id="ARBA00023002"/>
    </source>
</evidence>
<dbReference type="SUPFAM" id="SSF51735">
    <property type="entry name" value="NAD(P)-binding Rossmann-fold domains"/>
    <property type="match status" value="1"/>
</dbReference>
<gene>
    <name evidence="6" type="ORF">Vqi01_03900</name>
</gene>
<evidence type="ECO:0000256" key="1">
    <source>
        <dbReference type="ARBA" id="ARBA00006484"/>
    </source>
</evidence>
<feature type="compositionally biased region" description="Low complexity" evidence="4">
    <location>
        <begin position="285"/>
        <end position="301"/>
    </location>
</feature>